<name>A0ABP1FIL6_9CHLO</name>
<feature type="coiled-coil region" evidence="1">
    <location>
        <begin position="29"/>
        <end position="75"/>
    </location>
</feature>
<dbReference type="EMBL" id="CAXHTA020000002">
    <property type="protein sequence ID" value="CAL5219781.1"/>
    <property type="molecule type" value="Genomic_DNA"/>
</dbReference>
<sequence length="184" mass="20261">MRVSQPSLGVFRTLRELLRSARTHGDTELEQLRAAAQALKADVDLLQANQESQRKQEETVLLGQLRKTVQALQAESGAISDQQHAVEKAFDVLKEKAEGEILEAAKVQVAQRTEKLLSAVDVDKFLQGAPQLSSSRMPANAPEAVPANMKFDFVMHSIIQSLGNRQHCKNAFPVAVQGHRSRSV</sequence>
<evidence type="ECO:0000313" key="3">
    <source>
        <dbReference type="Proteomes" id="UP001497392"/>
    </source>
</evidence>
<comment type="caution">
    <text evidence="2">The sequence shown here is derived from an EMBL/GenBank/DDBJ whole genome shotgun (WGS) entry which is preliminary data.</text>
</comment>
<evidence type="ECO:0000313" key="2">
    <source>
        <dbReference type="EMBL" id="CAL5219781.1"/>
    </source>
</evidence>
<keyword evidence="1" id="KW-0175">Coiled coil</keyword>
<keyword evidence="3" id="KW-1185">Reference proteome</keyword>
<organism evidence="2 3">
    <name type="scientific">Coccomyxa viridis</name>
    <dbReference type="NCBI Taxonomy" id="1274662"/>
    <lineage>
        <taxon>Eukaryota</taxon>
        <taxon>Viridiplantae</taxon>
        <taxon>Chlorophyta</taxon>
        <taxon>core chlorophytes</taxon>
        <taxon>Trebouxiophyceae</taxon>
        <taxon>Trebouxiophyceae incertae sedis</taxon>
        <taxon>Coccomyxaceae</taxon>
        <taxon>Coccomyxa</taxon>
    </lineage>
</organism>
<dbReference type="Proteomes" id="UP001497392">
    <property type="component" value="Unassembled WGS sequence"/>
</dbReference>
<reference evidence="2 3" key="1">
    <citation type="submission" date="2024-06" db="EMBL/GenBank/DDBJ databases">
        <authorList>
            <person name="Kraege A."/>
            <person name="Thomma B."/>
        </authorList>
    </citation>
    <scope>NUCLEOTIDE SEQUENCE [LARGE SCALE GENOMIC DNA]</scope>
</reference>
<gene>
    <name evidence="2" type="primary">g1686</name>
    <name evidence="2" type="ORF">VP750_LOCUS1440</name>
</gene>
<accession>A0ABP1FIL6</accession>
<proteinExistence type="predicted"/>
<evidence type="ECO:0000256" key="1">
    <source>
        <dbReference type="SAM" id="Coils"/>
    </source>
</evidence>
<protein>
    <submittedName>
        <fullName evidence="2">G1686 protein</fullName>
    </submittedName>
</protein>